<feature type="non-terminal residue" evidence="1">
    <location>
        <position position="93"/>
    </location>
</feature>
<dbReference type="AlphaFoldDB" id="A0AAV5VHD3"/>
<keyword evidence="2" id="KW-1185">Reference proteome</keyword>
<protein>
    <submittedName>
        <fullName evidence="1">Uncharacterized protein</fullName>
    </submittedName>
</protein>
<comment type="caution">
    <text evidence="1">The sequence shown here is derived from an EMBL/GenBank/DDBJ whole genome shotgun (WGS) entry which is preliminary data.</text>
</comment>
<dbReference type="EMBL" id="BTSY01000003">
    <property type="protein sequence ID" value="GMT17849.1"/>
    <property type="molecule type" value="Genomic_DNA"/>
</dbReference>
<evidence type="ECO:0000313" key="2">
    <source>
        <dbReference type="Proteomes" id="UP001432322"/>
    </source>
</evidence>
<sequence length="93" mass="10546">DYDTPREDVSNACSPQLTTDQLLLTFIAKDTPIEVVRVPSHILNEMLHTEPMDEILTAGEVDVTRINLTQLRALLEELEQSVETVPLSRWRCA</sequence>
<evidence type="ECO:0000313" key="1">
    <source>
        <dbReference type="EMBL" id="GMT17849.1"/>
    </source>
</evidence>
<dbReference type="Proteomes" id="UP001432322">
    <property type="component" value="Unassembled WGS sequence"/>
</dbReference>
<feature type="non-terminal residue" evidence="1">
    <location>
        <position position="1"/>
    </location>
</feature>
<organism evidence="1 2">
    <name type="scientific">Pristionchus fissidentatus</name>
    <dbReference type="NCBI Taxonomy" id="1538716"/>
    <lineage>
        <taxon>Eukaryota</taxon>
        <taxon>Metazoa</taxon>
        <taxon>Ecdysozoa</taxon>
        <taxon>Nematoda</taxon>
        <taxon>Chromadorea</taxon>
        <taxon>Rhabditida</taxon>
        <taxon>Rhabditina</taxon>
        <taxon>Diplogasteromorpha</taxon>
        <taxon>Diplogasteroidea</taxon>
        <taxon>Neodiplogasteridae</taxon>
        <taxon>Pristionchus</taxon>
    </lineage>
</organism>
<reference evidence="1" key="1">
    <citation type="submission" date="2023-10" db="EMBL/GenBank/DDBJ databases">
        <title>Genome assembly of Pristionchus species.</title>
        <authorList>
            <person name="Yoshida K."/>
            <person name="Sommer R.J."/>
        </authorList>
    </citation>
    <scope>NUCLEOTIDE SEQUENCE</scope>
    <source>
        <strain evidence="1">RS5133</strain>
    </source>
</reference>
<proteinExistence type="predicted"/>
<name>A0AAV5VHD3_9BILA</name>
<gene>
    <name evidence="1" type="ORF">PFISCL1PPCAC_9146</name>
</gene>
<accession>A0AAV5VHD3</accession>